<evidence type="ECO:0000256" key="2">
    <source>
        <dbReference type="ARBA" id="ARBA00022722"/>
    </source>
</evidence>
<protein>
    <recommendedName>
        <fullName evidence="7">PIN domain-containing protein</fullName>
    </recommendedName>
</protein>
<feature type="domain" description="PIN" evidence="7">
    <location>
        <begin position="4"/>
        <end position="126"/>
    </location>
</feature>
<dbReference type="AlphaFoldDB" id="X0X8T8"/>
<dbReference type="InterPro" id="IPR002716">
    <property type="entry name" value="PIN_dom"/>
</dbReference>
<dbReference type="InterPro" id="IPR050556">
    <property type="entry name" value="Type_II_TA_system_RNase"/>
</dbReference>
<evidence type="ECO:0000256" key="6">
    <source>
        <dbReference type="ARBA" id="ARBA00038093"/>
    </source>
</evidence>
<comment type="similarity">
    <text evidence="6">Belongs to the PINc/VapC protein family.</text>
</comment>
<proteinExistence type="inferred from homology"/>
<dbReference type="PANTHER" id="PTHR33653">
    <property type="entry name" value="RIBONUCLEASE VAPC2"/>
    <property type="match status" value="1"/>
</dbReference>
<accession>X0X8T8</accession>
<dbReference type="Gene3D" id="3.40.50.1010">
    <property type="entry name" value="5'-nuclease"/>
    <property type="match status" value="1"/>
</dbReference>
<dbReference type="CDD" id="cd09881">
    <property type="entry name" value="PIN_VapC4-5_FitB-like"/>
    <property type="match status" value="1"/>
</dbReference>
<keyword evidence="3" id="KW-0479">Metal-binding</keyword>
<dbReference type="Pfam" id="PF01850">
    <property type="entry name" value="PIN"/>
    <property type="match status" value="1"/>
</dbReference>
<comment type="cofactor">
    <cofactor evidence="1">
        <name>Mg(2+)</name>
        <dbReference type="ChEBI" id="CHEBI:18420"/>
    </cofactor>
</comment>
<dbReference type="SUPFAM" id="SSF88723">
    <property type="entry name" value="PIN domain-like"/>
    <property type="match status" value="1"/>
</dbReference>
<keyword evidence="4" id="KW-0378">Hydrolase</keyword>
<gene>
    <name evidence="8" type="ORF">S01H1_72986</name>
</gene>
<dbReference type="PANTHER" id="PTHR33653:SF1">
    <property type="entry name" value="RIBONUCLEASE VAPC2"/>
    <property type="match status" value="1"/>
</dbReference>
<organism evidence="8">
    <name type="scientific">marine sediment metagenome</name>
    <dbReference type="NCBI Taxonomy" id="412755"/>
    <lineage>
        <taxon>unclassified sequences</taxon>
        <taxon>metagenomes</taxon>
        <taxon>ecological metagenomes</taxon>
    </lineage>
</organism>
<dbReference type="EMBL" id="BARS01048737">
    <property type="protein sequence ID" value="GAG39619.1"/>
    <property type="molecule type" value="Genomic_DNA"/>
</dbReference>
<dbReference type="InterPro" id="IPR029060">
    <property type="entry name" value="PIN-like_dom_sf"/>
</dbReference>
<dbReference type="GO" id="GO:0046872">
    <property type="term" value="F:metal ion binding"/>
    <property type="evidence" value="ECO:0007669"/>
    <property type="project" value="UniProtKB-KW"/>
</dbReference>
<reference evidence="8" key="1">
    <citation type="journal article" date="2014" name="Front. Microbiol.">
        <title>High frequency of phylogenetically diverse reductive dehalogenase-homologous genes in deep subseafloor sedimentary metagenomes.</title>
        <authorList>
            <person name="Kawai M."/>
            <person name="Futagami T."/>
            <person name="Toyoda A."/>
            <person name="Takaki Y."/>
            <person name="Nishi S."/>
            <person name="Hori S."/>
            <person name="Arai W."/>
            <person name="Tsubouchi T."/>
            <person name="Morono Y."/>
            <person name="Uchiyama I."/>
            <person name="Ito T."/>
            <person name="Fujiyama A."/>
            <person name="Inagaki F."/>
            <person name="Takami H."/>
        </authorList>
    </citation>
    <scope>NUCLEOTIDE SEQUENCE</scope>
    <source>
        <strain evidence="8">Expedition CK06-06</strain>
    </source>
</reference>
<evidence type="ECO:0000256" key="3">
    <source>
        <dbReference type="ARBA" id="ARBA00022723"/>
    </source>
</evidence>
<evidence type="ECO:0000256" key="4">
    <source>
        <dbReference type="ARBA" id="ARBA00022801"/>
    </source>
</evidence>
<dbReference type="GO" id="GO:0016787">
    <property type="term" value="F:hydrolase activity"/>
    <property type="evidence" value="ECO:0007669"/>
    <property type="project" value="UniProtKB-KW"/>
</dbReference>
<comment type="caution">
    <text evidence="8">The sequence shown here is derived from an EMBL/GenBank/DDBJ whole genome shotgun (WGS) entry which is preliminary data.</text>
</comment>
<evidence type="ECO:0000259" key="7">
    <source>
        <dbReference type="Pfam" id="PF01850"/>
    </source>
</evidence>
<evidence type="ECO:0000313" key="8">
    <source>
        <dbReference type="EMBL" id="GAG39619.1"/>
    </source>
</evidence>
<keyword evidence="2" id="KW-0540">Nuclease</keyword>
<name>X0X8T8_9ZZZZ</name>
<evidence type="ECO:0000256" key="1">
    <source>
        <dbReference type="ARBA" id="ARBA00001946"/>
    </source>
</evidence>
<dbReference type="GO" id="GO:0004518">
    <property type="term" value="F:nuclease activity"/>
    <property type="evidence" value="ECO:0007669"/>
    <property type="project" value="UniProtKB-KW"/>
</dbReference>
<keyword evidence="5" id="KW-0460">Magnesium</keyword>
<sequence length="136" mass="15505">MKKYMLDTNICIYIINKKPVKILQRLQTKKLFDIAISSITLSELEYGVNKSLKIEQNKIALFQFLLPIEIISYNGTAARTYGKIRAQLEKKGQPIGAMDILIGAHALSLNSILVTNNEKEFRKIPELKIENWAVKV</sequence>
<evidence type="ECO:0000256" key="5">
    <source>
        <dbReference type="ARBA" id="ARBA00022842"/>
    </source>
</evidence>